<feature type="transmembrane region" description="Helical" evidence="5">
    <location>
        <begin position="16"/>
        <end position="36"/>
    </location>
</feature>
<evidence type="ECO:0000259" key="7">
    <source>
        <dbReference type="PROSITE" id="PS50885"/>
    </source>
</evidence>
<evidence type="ECO:0000256" key="1">
    <source>
        <dbReference type="ARBA" id="ARBA00023224"/>
    </source>
</evidence>
<dbReference type="PANTHER" id="PTHR32089">
    <property type="entry name" value="METHYL-ACCEPTING CHEMOTAXIS PROTEIN MCPB"/>
    <property type="match status" value="1"/>
</dbReference>
<dbReference type="GO" id="GO:0007165">
    <property type="term" value="P:signal transduction"/>
    <property type="evidence" value="ECO:0007669"/>
    <property type="project" value="UniProtKB-KW"/>
</dbReference>
<evidence type="ECO:0000256" key="2">
    <source>
        <dbReference type="ARBA" id="ARBA00029447"/>
    </source>
</evidence>
<protein>
    <submittedName>
        <fullName evidence="8">Methyl-accepting chemotaxis protein</fullName>
    </submittedName>
</protein>
<comment type="caution">
    <text evidence="8">The sequence shown here is derived from an EMBL/GenBank/DDBJ whole genome shotgun (WGS) entry which is preliminary data.</text>
</comment>
<feature type="domain" description="Methyl-accepting transducer" evidence="6">
    <location>
        <begin position="294"/>
        <end position="565"/>
    </location>
</feature>
<dbReference type="CDD" id="cd11386">
    <property type="entry name" value="MCP_signal"/>
    <property type="match status" value="1"/>
</dbReference>
<dbReference type="PANTHER" id="PTHR32089:SF112">
    <property type="entry name" value="LYSOZYME-LIKE PROTEIN-RELATED"/>
    <property type="match status" value="1"/>
</dbReference>
<dbReference type="Pfam" id="PF00015">
    <property type="entry name" value="MCPsignal"/>
    <property type="match status" value="1"/>
</dbReference>
<evidence type="ECO:0000259" key="6">
    <source>
        <dbReference type="PROSITE" id="PS50111"/>
    </source>
</evidence>
<feature type="transmembrane region" description="Helical" evidence="5">
    <location>
        <begin position="200"/>
        <end position="221"/>
    </location>
</feature>
<keyword evidence="9" id="KW-1185">Reference proteome</keyword>
<reference evidence="8 9" key="1">
    <citation type="submission" date="2019-08" db="EMBL/GenBank/DDBJ databases">
        <title>Selenomonas sp. mPRGC5 and Selenomonas sp. mPRGC8 isolated from ruminal fluid of dairy goat (Capra hircus).</title>
        <authorList>
            <person name="Poothong S."/>
            <person name="Nuengjamnong C."/>
            <person name="Tanasupawat S."/>
        </authorList>
    </citation>
    <scope>NUCLEOTIDE SEQUENCE [LARGE SCALE GENOMIC DNA]</scope>
    <source>
        <strain evidence="9">mPRGC5</strain>
    </source>
</reference>
<name>A0A5D6W242_9FIRM</name>
<dbReference type="EMBL" id="VTOY01000007">
    <property type="protein sequence ID" value="TYZ21907.1"/>
    <property type="molecule type" value="Genomic_DNA"/>
</dbReference>
<feature type="domain" description="HAMP" evidence="7">
    <location>
        <begin position="223"/>
        <end position="275"/>
    </location>
</feature>
<dbReference type="InterPro" id="IPR024478">
    <property type="entry name" value="HlyB_4HB_MCP"/>
</dbReference>
<keyword evidence="5" id="KW-0472">Membrane</keyword>
<evidence type="ECO:0000313" key="9">
    <source>
        <dbReference type="Proteomes" id="UP000323646"/>
    </source>
</evidence>
<feature type="region of interest" description="Disordered" evidence="4">
    <location>
        <begin position="532"/>
        <end position="553"/>
    </location>
</feature>
<keyword evidence="1 3" id="KW-0807">Transducer</keyword>
<gene>
    <name evidence="8" type="ORF">FZ040_08950</name>
</gene>
<dbReference type="SMART" id="SM00304">
    <property type="entry name" value="HAMP"/>
    <property type="match status" value="1"/>
</dbReference>
<dbReference type="InterPro" id="IPR004090">
    <property type="entry name" value="Chemotax_Me-accpt_rcpt"/>
</dbReference>
<evidence type="ECO:0000256" key="3">
    <source>
        <dbReference type="PROSITE-ProRule" id="PRU00284"/>
    </source>
</evidence>
<dbReference type="OrthoDB" id="136416at2"/>
<dbReference type="GO" id="GO:0004888">
    <property type="term" value="F:transmembrane signaling receptor activity"/>
    <property type="evidence" value="ECO:0007669"/>
    <property type="project" value="InterPro"/>
</dbReference>
<proteinExistence type="inferred from homology"/>
<dbReference type="Proteomes" id="UP000323646">
    <property type="component" value="Unassembled WGS sequence"/>
</dbReference>
<dbReference type="SUPFAM" id="SSF58104">
    <property type="entry name" value="Methyl-accepting chemotaxis protein (MCP) signaling domain"/>
    <property type="match status" value="1"/>
</dbReference>
<evidence type="ECO:0000313" key="8">
    <source>
        <dbReference type="EMBL" id="TYZ21907.1"/>
    </source>
</evidence>
<dbReference type="Pfam" id="PF00672">
    <property type="entry name" value="HAMP"/>
    <property type="match status" value="1"/>
</dbReference>
<organism evidence="8 9">
    <name type="scientific">Selenomonas ruminis</name>
    <dbReference type="NCBI Taxonomy" id="2593411"/>
    <lineage>
        <taxon>Bacteria</taxon>
        <taxon>Bacillati</taxon>
        <taxon>Bacillota</taxon>
        <taxon>Negativicutes</taxon>
        <taxon>Selenomonadales</taxon>
        <taxon>Selenomonadaceae</taxon>
        <taxon>Selenomonas</taxon>
    </lineage>
</organism>
<evidence type="ECO:0000256" key="4">
    <source>
        <dbReference type="SAM" id="MobiDB-lite"/>
    </source>
</evidence>
<evidence type="ECO:0000256" key="5">
    <source>
        <dbReference type="SAM" id="Phobius"/>
    </source>
</evidence>
<dbReference type="InterPro" id="IPR004089">
    <property type="entry name" value="MCPsignal_dom"/>
</dbReference>
<dbReference type="Pfam" id="PF12729">
    <property type="entry name" value="4HB_MCP_1"/>
    <property type="match status" value="1"/>
</dbReference>
<dbReference type="RefSeq" id="WP_149171681.1">
    <property type="nucleotide sequence ID" value="NZ_VTOY01000007.1"/>
</dbReference>
<comment type="similarity">
    <text evidence="2">Belongs to the methyl-accepting chemotaxis (MCP) protein family.</text>
</comment>
<keyword evidence="5" id="KW-0812">Transmembrane</keyword>
<dbReference type="PROSITE" id="PS50885">
    <property type="entry name" value="HAMP"/>
    <property type="match status" value="1"/>
</dbReference>
<dbReference type="Gene3D" id="1.10.8.500">
    <property type="entry name" value="HAMP domain in histidine kinase"/>
    <property type="match status" value="1"/>
</dbReference>
<accession>A0A5D6W242</accession>
<dbReference type="InterPro" id="IPR003660">
    <property type="entry name" value="HAMP_dom"/>
</dbReference>
<dbReference type="PRINTS" id="PR00260">
    <property type="entry name" value="CHEMTRNSDUCR"/>
</dbReference>
<dbReference type="SMART" id="SM00283">
    <property type="entry name" value="MA"/>
    <property type="match status" value="1"/>
</dbReference>
<dbReference type="AlphaFoldDB" id="A0A5D6W242"/>
<dbReference type="Gene3D" id="1.10.287.950">
    <property type="entry name" value="Methyl-accepting chemotaxis protein"/>
    <property type="match status" value="1"/>
</dbReference>
<dbReference type="GO" id="GO:0006935">
    <property type="term" value="P:chemotaxis"/>
    <property type="evidence" value="ECO:0007669"/>
    <property type="project" value="InterPro"/>
</dbReference>
<dbReference type="GO" id="GO:0016020">
    <property type="term" value="C:membrane"/>
    <property type="evidence" value="ECO:0007669"/>
    <property type="project" value="InterPro"/>
</dbReference>
<keyword evidence="5" id="KW-1133">Transmembrane helix</keyword>
<sequence>MFLQWNDCTISTKIRLTFTVVMLVACVLGGVGIYNLNSLNDKATEITENWLIMTDASHRMYEDSANMRFDAYKYTHVTDKAVLDKCLKDTMMHQDNITKGIEKYEAALDREMKINPEKAKVNKEKFEQLKKELDKNFEINKKIRADMEAGNKESMMQGITVDGFKQYDVIAGALEEFTKMNIDSANEANEEAEAFYHRGAVMSIVLLVLAFVMILLSAMYLGRSITRGVRVLEDISSKMGDGNLRDRAPILSGDELGQLAGHYNQVMDRLAAMMRKIQQSAEESNNAAEMLRQGSEQSAQAATQIADSITRVAQSAAEQNDMAATTTATVEEIRKQIDQVNEGTNAVLAHAGEAQQKADDGSEAINKAVEQMRNIGASVEEAAKVVASLGERSQQIGQIVETISVIAEQTNLLALNAAIEAARAGEAGRGFSVVADEVRKLAESSSEAVTEIASLIHGIQADTEAAVVSMQTGNQETKSGVVIMDRAGQTFGEIVGLMAKMNEEIKTMSDSINTVAIGADGIVDTADRLSEASNSVSSETQTVSAATEEQSASVEEIASSAHNLTTVSQALQDELKKFRI</sequence>
<dbReference type="CDD" id="cd06225">
    <property type="entry name" value="HAMP"/>
    <property type="match status" value="1"/>
</dbReference>
<dbReference type="PROSITE" id="PS50111">
    <property type="entry name" value="CHEMOTAXIS_TRANSDUC_2"/>
    <property type="match status" value="1"/>
</dbReference>